<evidence type="ECO:0000256" key="6">
    <source>
        <dbReference type="SAM" id="SignalP"/>
    </source>
</evidence>
<keyword evidence="5" id="KW-0472">Membrane</keyword>
<comment type="caution">
    <text evidence="7">The sequence shown here is derived from an EMBL/GenBank/DDBJ whole genome shotgun (WGS) entry which is preliminary data.</text>
</comment>
<evidence type="ECO:0000256" key="4">
    <source>
        <dbReference type="SAM" id="MobiDB-lite"/>
    </source>
</evidence>
<accession>A0A179F4C4</accession>
<dbReference type="Pfam" id="PF12796">
    <property type="entry name" value="Ank_2"/>
    <property type="match status" value="3"/>
</dbReference>
<feature type="region of interest" description="Disordered" evidence="4">
    <location>
        <begin position="402"/>
        <end position="443"/>
    </location>
</feature>
<dbReference type="PANTHER" id="PTHR24198:SF165">
    <property type="entry name" value="ANKYRIN REPEAT-CONTAINING PROTEIN-RELATED"/>
    <property type="match status" value="1"/>
</dbReference>
<dbReference type="Proteomes" id="UP000078397">
    <property type="component" value="Unassembled WGS sequence"/>
</dbReference>
<feature type="repeat" description="ANK" evidence="3">
    <location>
        <begin position="1269"/>
        <end position="1301"/>
    </location>
</feature>
<dbReference type="InterPro" id="IPR002110">
    <property type="entry name" value="Ankyrin_rpt"/>
</dbReference>
<keyword evidence="5" id="KW-0812">Transmembrane</keyword>
<feature type="region of interest" description="Disordered" evidence="4">
    <location>
        <begin position="538"/>
        <end position="562"/>
    </location>
</feature>
<feature type="region of interest" description="Disordered" evidence="4">
    <location>
        <begin position="195"/>
        <end position="218"/>
    </location>
</feature>
<keyword evidence="2 3" id="KW-0040">ANK repeat</keyword>
<sequence length="1507" mass="168678">MARMPRSMFLMLLLLVFHIESAFADENDDFVNNLVTDLTPLIALFGEKVAMQFMSESMGLSDCIALAMAPIGIITTIVSAIRVGGPRWMKAIIGRARENLSTAEIELMSSTSKEACELWNGHNLVRCPGSGQIWQFICLVPKGEREAPGEGDFVSLEEAVTSHLLEKTDIRASYNLRTSFEHLKLLLSRKFSGPKVQQNSTENDLERGDTSSSDARHTGTWDAKGAIISNRRQHSDGKCSAKIDEAARSIETKTKNEPSRRITVVRDLDAAAPNISLNCRFKLGRAEIISVATLGTLIQIGVLVLCVMITLYPPIAPQYLKNNKPVQNYALPLTICGTVLLTIGILVCGIVVEQSSTETYFRANEDYSLYIVWLQQGSIVNDQEFKPFAIYPVRERPYIAMSRRRPAKEKKGKKNKRPKGSKLSGPNFDNFSDGKAPEQFKSNSADEVPTLGLESLTTAGCFISLVGYVLQFIGLRGMNWVAPVVQLGAMVFMTGLRAWVRRGLAEAPAIIPLTPGFELDWFAHSLSNHEIASWIKQENKPPNASESQIDGGEPTNGPAGGTVTVEVEHEEASSLRNLASATDAASISASQAEDAVMVRRELGKLADWRGPASNLAILLSDAIEVVAGDLLQPPLCKDASGSHTIGWTYETTLGNQKCNLTFSLEYKDGEWRARADELEAAMSLWLSFIQSQKHSLSDKRLDDSDGWLRIKRTRQLKLRLYGTASKKFALIRDLLCWMPENIPEILELEEASSESEKGTFERIALPNYRIVGYDMRHESVTKVGNSEGSFNVFHVTGSSAKTPLESWKEATQNGHFHTLNKRTLAVKAHDSLDKLLARDLFFTFCRSIVKHPRLEWEEKDVDLSNETMGDDWRNFKLKNGMLTKLIQRVTNTGFLDLQEAYFDVITPLSLESMLPDIGFLVRHLQGQATKCVLEGQWQNLVGQLRSIFDLALTYAVDDSLMRPRILAICQYHLELMGAMEEMAVAENRRESVVIDGKRKELQNFYRKVLENMKLTSLSTLSSVFDGQFSIWNPVSNALDLSGRFRILSDDQKRFRLSEYHLTALGVGTDSRRIPKIEGILYRDSFDWTPIHYLSALGHQVAFLRGIFAQLPKTDLRDCFGLTPLHFACARGDFGTVDVMLKQGEPISVGQDNGMSLMHLAASSGEPRIVKKLLNQAKTSDVHDSRVPYWRTGKLDTSLTEEAFYQRAPIHLAAMKGHLEIVVDLFRGDWGLKDLFGWSCFHLAVLYEHTELVRILIRAEHPDIHIPGNDNRTPLHLAVDKRNKTIIQMLLNRNVNINTMSSDGYLPFAQAVDACDEDTIQMMITNGARINVQESGPKRWSPLHYAARRGNFNILKLLLTQPDATRRAARIQDIDGNTALHIALVVNWCPNFRDFIKFLLRSMDESAINYQNMRGKTALHKAASNGKVLAAIDLLEAGATPSLSLRDETNATPLDLARERREKSRDPKSKLSRWDKLKGFEKAEDMVNVLERWQPTSTTGYSRNLLTA</sequence>
<feature type="repeat" description="ANK" evidence="3">
    <location>
        <begin position="1413"/>
        <end position="1445"/>
    </location>
</feature>
<dbReference type="KEGG" id="pchm:VFPPC_10649"/>
<name>A0A179F4C4_METCM</name>
<keyword evidence="8" id="KW-1185">Reference proteome</keyword>
<feature type="transmembrane region" description="Helical" evidence="5">
    <location>
        <begin position="331"/>
        <end position="352"/>
    </location>
</feature>
<dbReference type="Gene3D" id="1.25.40.20">
    <property type="entry name" value="Ankyrin repeat-containing domain"/>
    <property type="match status" value="1"/>
</dbReference>
<dbReference type="PROSITE" id="PS50297">
    <property type="entry name" value="ANK_REP_REGION"/>
    <property type="match status" value="5"/>
</dbReference>
<dbReference type="RefSeq" id="XP_022284067.1">
    <property type="nucleotide sequence ID" value="XM_022428721.1"/>
</dbReference>
<feature type="transmembrane region" description="Helical" evidence="5">
    <location>
        <begin position="288"/>
        <end position="311"/>
    </location>
</feature>
<evidence type="ECO:0000313" key="8">
    <source>
        <dbReference type="Proteomes" id="UP000078397"/>
    </source>
</evidence>
<keyword evidence="6" id="KW-0732">Signal</keyword>
<evidence type="ECO:0000256" key="1">
    <source>
        <dbReference type="ARBA" id="ARBA00022737"/>
    </source>
</evidence>
<feature type="compositionally biased region" description="Basic and acidic residues" evidence="4">
    <location>
        <begin position="204"/>
        <end position="218"/>
    </location>
</feature>
<feature type="transmembrane region" description="Helical" evidence="5">
    <location>
        <begin position="451"/>
        <end position="474"/>
    </location>
</feature>
<feature type="chain" id="PRO_5012181590" evidence="6">
    <location>
        <begin position="25"/>
        <end position="1507"/>
    </location>
</feature>
<dbReference type="SMART" id="SM00248">
    <property type="entry name" value="ANK"/>
    <property type="match status" value="9"/>
</dbReference>
<dbReference type="InterPro" id="IPR036770">
    <property type="entry name" value="Ankyrin_rpt-contain_sf"/>
</dbReference>
<gene>
    <name evidence="7" type="ORF">VFPPC_10649</name>
</gene>
<feature type="signal peptide" evidence="6">
    <location>
        <begin position="1"/>
        <end position="24"/>
    </location>
</feature>
<evidence type="ECO:0000256" key="5">
    <source>
        <dbReference type="SAM" id="Phobius"/>
    </source>
</evidence>
<reference evidence="7 8" key="1">
    <citation type="journal article" date="2016" name="PLoS Pathog.">
        <title>Biosynthesis of antibiotic leucinostatins in bio-control fungus Purpureocillium lilacinum and their inhibition on phytophthora revealed by genome mining.</title>
        <authorList>
            <person name="Wang G."/>
            <person name="Liu Z."/>
            <person name="Lin R."/>
            <person name="Li E."/>
            <person name="Mao Z."/>
            <person name="Ling J."/>
            <person name="Yang Y."/>
            <person name="Yin W.B."/>
            <person name="Xie B."/>
        </authorList>
    </citation>
    <scope>NUCLEOTIDE SEQUENCE [LARGE SCALE GENOMIC DNA]</scope>
    <source>
        <strain evidence="7">170</strain>
    </source>
</reference>
<dbReference type="PANTHER" id="PTHR24198">
    <property type="entry name" value="ANKYRIN REPEAT AND PROTEIN KINASE DOMAIN-CONTAINING PROTEIN"/>
    <property type="match status" value="1"/>
</dbReference>
<proteinExistence type="predicted"/>
<feature type="compositionally biased region" description="Basic residues" evidence="4">
    <location>
        <begin position="402"/>
        <end position="420"/>
    </location>
</feature>
<dbReference type="OrthoDB" id="194358at2759"/>
<keyword evidence="1" id="KW-0677">Repeat</keyword>
<feature type="transmembrane region" description="Helical" evidence="5">
    <location>
        <begin position="64"/>
        <end position="85"/>
    </location>
</feature>
<dbReference type="PROSITE" id="PS50088">
    <property type="entry name" value="ANK_REPEAT"/>
    <property type="match status" value="5"/>
</dbReference>
<organism evidence="7 8">
    <name type="scientific">Pochonia chlamydosporia 170</name>
    <dbReference type="NCBI Taxonomy" id="1380566"/>
    <lineage>
        <taxon>Eukaryota</taxon>
        <taxon>Fungi</taxon>
        <taxon>Dikarya</taxon>
        <taxon>Ascomycota</taxon>
        <taxon>Pezizomycotina</taxon>
        <taxon>Sordariomycetes</taxon>
        <taxon>Hypocreomycetidae</taxon>
        <taxon>Hypocreales</taxon>
        <taxon>Clavicipitaceae</taxon>
        <taxon>Pochonia</taxon>
    </lineage>
</organism>
<feature type="repeat" description="ANK" evidence="3">
    <location>
        <begin position="1152"/>
        <end position="1184"/>
    </location>
</feature>
<dbReference type="EMBL" id="LSBJ02000009">
    <property type="protein sequence ID" value="OAQ60220.2"/>
    <property type="molecule type" value="Genomic_DNA"/>
</dbReference>
<dbReference type="GeneID" id="28852972"/>
<protein>
    <submittedName>
        <fullName evidence="7">Ankyrin repeat protein</fullName>
    </submittedName>
</protein>
<dbReference type="SUPFAM" id="SSF48403">
    <property type="entry name" value="Ankyrin repeat"/>
    <property type="match status" value="2"/>
</dbReference>
<keyword evidence="5" id="KW-1133">Transmembrane helix</keyword>
<feature type="repeat" description="ANK" evidence="3">
    <location>
        <begin position="1337"/>
        <end position="1358"/>
    </location>
</feature>
<evidence type="ECO:0000313" key="7">
    <source>
        <dbReference type="EMBL" id="OAQ60220.2"/>
    </source>
</evidence>
<evidence type="ECO:0000256" key="2">
    <source>
        <dbReference type="ARBA" id="ARBA00023043"/>
    </source>
</evidence>
<evidence type="ECO:0000256" key="3">
    <source>
        <dbReference type="PROSITE-ProRule" id="PRU00023"/>
    </source>
</evidence>
<dbReference type="STRING" id="1380566.A0A179F4C4"/>
<feature type="repeat" description="ANK" evidence="3">
    <location>
        <begin position="1119"/>
        <end position="1151"/>
    </location>
</feature>